<dbReference type="SUPFAM" id="SSF102114">
    <property type="entry name" value="Radical SAM enzymes"/>
    <property type="match status" value="1"/>
</dbReference>
<keyword evidence="9" id="KW-1185">Reference proteome</keyword>
<keyword evidence="2" id="KW-0004">4Fe-4S</keyword>
<evidence type="ECO:0000256" key="5">
    <source>
        <dbReference type="ARBA" id="ARBA00023004"/>
    </source>
</evidence>
<evidence type="ECO:0000256" key="6">
    <source>
        <dbReference type="ARBA" id="ARBA00023014"/>
    </source>
</evidence>
<reference evidence="8 9" key="1">
    <citation type="submission" date="2020-08" db="EMBL/GenBank/DDBJ databases">
        <title>Sequencing the genomes of 1000 actinobacteria strains.</title>
        <authorList>
            <person name="Klenk H.-P."/>
        </authorList>
    </citation>
    <scope>NUCLEOTIDE SEQUENCE [LARGE SCALE GENOMIC DNA]</scope>
    <source>
        <strain evidence="8 9">DSM 12511</strain>
    </source>
</reference>
<organism evidence="8 9">
    <name type="scientific">Microbacterium thalassium</name>
    <dbReference type="NCBI Taxonomy" id="362649"/>
    <lineage>
        <taxon>Bacteria</taxon>
        <taxon>Bacillati</taxon>
        <taxon>Actinomycetota</taxon>
        <taxon>Actinomycetes</taxon>
        <taxon>Micrococcales</taxon>
        <taxon>Microbacteriaceae</taxon>
        <taxon>Microbacterium</taxon>
    </lineage>
</organism>
<dbReference type="Pfam" id="PF04055">
    <property type="entry name" value="Radical_SAM"/>
    <property type="match status" value="1"/>
</dbReference>
<dbReference type="GO" id="GO:0043365">
    <property type="term" value="F:[formate-C-acetyltransferase]-activating enzyme activity"/>
    <property type="evidence" value="ECO:0007669"/>
    <property type="project" value="UniProtKB-EC"/>
</dbReference>
<dbReference type="InterPro" id="IPR013785">
    <property type="entry name" value="Aldolase_TIM"/>
</dbReference>
<dbReference type="CDD" id="cd01335">
    <property type="entry name" value="Radical_SAM"/>
    <property type="match status" value="1"/>
</dbReference>
<dbReference type="GO" id="GO:0016829">
    <property type="term" value="F:lyase activity"/>
    <property type="evidence" value="ECO:0007669"/>
    <property type="project" value="UniProtKB-KW"/>
</dbReference>
<evidence type="ECO:0000256" key="1">
    <source>
        <dbReference type="ARBA" id="ARBA00001966"/>
    </source>
</evidence>
<dbReference type="EMBL" id="JACHML010000001">
    <property type="protein sequence ID" value="MBB6391592.1"/>
    <property type="molecule type" value="Genomic_DNA"/>
</dbReference>
<dbReference type="Proteomes" id="UP000537775">
    <property type="component" value="Unassembled WGS sequence"/>
</dbReference>
<protein>
    <submittedName>
        <fullName evidence="8">Pyruvate formate lyase activating enzyme</fullName>
        <ecNumber evidence="8">1.97.1.4</ecNumber>
    </submittedName>
</protein>
<dbReference type="GO" id="GO:0046872">
    <property type="term" value="F:metal ion binding"/>
    <property type="evidence" value="ECO:0007669"/>
    <property type="project" value="UniProtKB-KW"/>
</dbReference>
<evidence type="ECO:0000259" key="7">
    <source>
        <dbReference type="PROSITE" id="PS51918"/>
    </source>
</evidence>
<accession>A0A7X0KUW3</accession>
<keyword evidence="6" id="KW-0411">Iron-sulfur</keyword>
<comment type="caution">
    <text evidence="8">The sequence shown here is derived from an EMBL/GenBank/DDBJ whole genome shotgun (WGS) entry which is preliminary data.</text>
</comment>
<dbReference type="EC" id="1.97.1.4" evidence="8"/>
<keyword evidence="8" id="KW-0560">Oxidoreductase</keyword>
<sequence length="253" mass="27527">MSERSDAAGRRPARPEDLRIAGITLFSTVDWPDRLAATLFLQGCPWDCFYCHNPALIDPRARGSVSWDDAVADLESRRGLIDGVVLSGGEPTMQRATLPAIQELRRRGFAVGLHTAGAFPLLLARILPFVDWVGLDIKATADEYATVTGRARSGELAWRSLELVLASADLRRGTRHPLDYEVRTTAHPAATDDEELCRLGDDLAGRGVSSWAVQRARSTGARAPLPRVEAPDAGARLALDGLPSDRFAHLTVR</sequence>
<dbReference type="GO" id="GO:0051539">
    <property type="term" value="F:4 iron, 4 sulfur cluster binding"/>
    <property type="evidence" value="ECO:0007669"/>
    <property type="project" value="UniProtKB-KW"/>
</dbReference>
<dbReference type="Gene3D" id="3.20.20.70">
    <property type="entry name" value="Aldolase class I"/>
    <property type="match status" value="1"/>
</dbReference>
<keyword evidence="8" id="KW-0456">Lyase</keyword>
<feature type="domain" description="Radical SAM core" evidence="7">
    <location>
        <begin position="31"/>
        <end position="253"/>
    </location>
</feature>
<comment type="cofactor">
    <cofactor evidence="1">
        <name>[4Fe-4S] cluster</name>
        <dbReference type="ChEBI" id="CHEBI:49883"/>
    </cofactor>
</comment>
<dbReference type="SFLD" id="SFLDS00029">
    <property type="entry name" value="Radical_SAM"/>
    <property type="match status" value="1"/>
</dbReference>
<dbReference type="PROSITE" id="PS51918">
    <property type="entry name" value="RADICAL_SAM"/>
    <property type="match status" value="1"/>
</dbReference>
<dbReference type="InterPro" id="IPR012840">
    <property type="entry name" value="NrdG2"/>
</dbReference>
<evidence type="ECO:0000256" key="2">
    <source>
        <dbReference type="ARBA" id="ARBA00022485"/>
    </source>
</evidence>
<keyword evidence="3" id="KW-0949">S-adenosyl-L-methionine</keyword>
<dbReference type="InterPro" id="IPR007197">
    <property type="entry name" value="rSAM"/>
</dbReference>
<evidence type="ECO:0000313" key="9">
    <source>
        <dbReference type="Proteomes" id="UP000537775"/>
    </source>
</evidence>
<name>A0A7X0KUW3_9MICO</name>
<evidence type="ECO:0000313" key="8">
    <source>
        <dbReference type="EMBL" id="MBB6391592.1"/>
    </source>
</evidence>
<dbReference type="PANTHER" id="PTHR30352">
    <property type="entry name" value="PYRUVATE FORMATE-LYASE-ACTIVATING ENZYME"/>
    <property type="match status" value="1"/>
</dbReference>
<dbReference type="PANTHER" id="PTHR30352:SF13">
    <property type="entry name" value="GLYCYL-RADICAL ENZYME ACTIVATING ENZYME YJJW-RELATED"/>
    <property type="match status" value="1"/>
</dbReference>
<gene>
    <name evidence="8" type="ORF">HD594_001905</name>
</gene>
<keyword evidence="8" id="KW-0670">Pyruvate</keyword>
<dbReference type="SFLD" id="SFLDG01094">
    <property type="entry name" value="Uncharacterised_Radical_SAM_Su"/>
    <property type="match status" value="1"/>
</dbReference>
<proteinExistence type="predicted"/>
<dbReference type="RefSeq" id="WP_184750747.1">
    <property type="nucleotide sequence ID" value="NZ_BAAAJR010000006.1"/>
</dbReference>
<keyword evidence="4" id="KW-0479">Metal-binding</keyword>
<evidence type="ECO:0000256" key="3">
    <source>
        <dbReference type="ARBA" id="ARBA00022691"/>
    </source>
</evidence>
<dbReference type="InterPro" id="IPR058240">
    <property type="entry name" value="rSAM_sf"/>
</dbReference>
<dbReference type="InterPro" id="IPR034457">
    <property type="entry name" value="Organic_radical-activating"/>
</dbReference>
<dbReference type="NCBIfam" id="TIGR02495">
    <property type="entry name" value="NrdG2"/>
    <property type="match status" value="1"/>
</dbReference>
<keyword evidence="5" id="KW-0408">Iron</keyword>
<dbReference type="AlphaFoldDB" id="A0A7X0KUW3"/>
<evidence type="ECO:0000256" key="4">
    <source>
        <dbReference type="ARBA" id="ARBA00022723"/>
    </source>
</evidence>